<name>K5XUY6_AGABU</name>
<dbReference type="SUPFAM" id="SSF56112">
    <property type="entry name" value="Protein kinase-like (PK-like)"/>
    <property type="match status" value="1"/>
</dbReference>
<dbReference type="OrthoDB" id="3261131at2759"/>
<reference evidence="3" key="1">
    <citation type="journal article" date="2012" name="Proc. Natl. Acad. Sci. U.S.A.">
        <title>Genome sequence of the button mushroom Agaricus bisporus reveals mechanisms governing adaptation to a humic-rich ecological niche.</title>
        <authorList>
            <person name="Morin E."/>
            <person name="Kohler A."/>
            <person name="Baker A.R."/>
            <person name="Foulongne-Oriol M."/>
            <person name="Lombard V."/>
            <person name="Nagy L.G."/>
            <person name="Ohm R.A."/>
            <person name="Patyshakuliyeva A."/>
            <person name="Brun A."/>
            <person name="Aerts A.L."/>
            <person name="Bailey A.M."/>
            <person name="Billette C."/>
            <person name="Coutinho P.M."/>
            <person name="Deakin G."/>
            <person name="Doddapaneni H."/>
            <person name="Floudas D."/>
            <person name="Grimwood J."/>
            <person name="Hilden K."/>
            <person name="Kuees U."/>
            <person name="LaButti K.M."/>
            <person name="Lapidus A."/>
            <person name="Lindquist E.A."/>
            <person name="Lucas S.M."/>
            <person name="Murat C."/>
            <person name="Riley R.W."/>
            <person name="Salamov A.A."/>
            <person name="Schmutz J."/>
            <person name="Subramanian V."/>
            <person name="Woesten H.A.B."/>
            <person name="Xu J."/>
            <person name="Eastwood D.C."/>
            <person name="Foster G.D."/>
            <person name="Sonnenberg A.S."/>
            <person name="Cullen D."/>
            <person name="de Vries R.P."/>
            <person name="Lundell T."/>
            <person name="Hibbett D.S."/>
            <person name="Henrissat B."/>
            <person name="Burton K.S."/>
            <person name="Kerrigan R.W."/>
            <person name="Challen M.P."/>
            <person name="Grigoriev I.V."/>
            <person name="Martin F."/>
        </authorList>
    </citation>
    <scope>NUCLEOTIDE SEQUENCE [LARGE SCALE GENOMIC DNA]</scope>
    <source>
        <strain evidence="3">JB137-S8 / ATCC MYA-4627 / FGSC 10392</strain>
    </source>
</reference>
<organism evidence="2 3">
    <name type="scientific">Agaricus bisporus var. burnettii (strain JB137-S8 / ATCC MYA-4627 / FGSC 10392)</name>
    <name type="common">White button mushroom</name>
    <dbReference type="NCBI Taxonomy" id="597362"/>
    <lineage>
        <taxon>Eukaryota</taxon>
        <taxon>Fungi</taxon>
        <taxon>Dikarya</taxon>
        <taxon>Basidiomycota</taxon>
        <taxon>Agaricomycotina</taxon>
        <taxon>Agaricomycetes</taxon>
        <taxon>Agaricomycetidae</taxon>
        <taxon>Agaricales</taxon>
        <taxon>Agaricineae</taxon>
        <taxon>Agaricaceae</taxon>
        <taxon>Agaricus</taxon>
    </lineage>
</organism>
<accession>K5XUY6</accession>
<dbReference type="InterPro" id="IPR011009">
    <property type="entry name" value="Kinase-like_dom_sf"/>
</dbReference>
<dbReference type="RefSeq" id="XP_007330712.1">
    <property type="nucleotide sequence ID" value="XM_007330650.1"/>
</dbReference>
<evidence type="ECO:0000256" key="1">
    <source>
        <dbReference type="SAM" id="MobiDB-lite"/>
    </source>
</evidence>
<feature type="region of interest" description="Disordered" evidence="1">
    <location>
        <begin position="227"/>
        <end position="249"/>
    </location>
</feature>
<dbReference type="EMBL" id="JH971391">
    <property type="protein sequence ID" value="EKM78945.1"/>
    <property type="molecule type" value="Genomic_DNA"/>
</dbReference>
<keyword evidence="3" id="KW-1185">Reference proteome</keyword>
<evidence type="ECO:0008006" key="4">
    <source>
        <dbReference type="Google" id="ProtNLM"/>
    </source>
</evidence>
<dbReference type="InParanoid" id="K5XUY6"/>
<evidence type="ECO:0000313" key="2">
    <source>
        <dbReference type="EMBL" id="EKM78945.1"/>
    </source>
</evidence>
<dbReference type="Proteomes" id="UP000008493">
    <property type="component" value="Unassembled WGS sequence"/>
</dbReference>
<protein>
    <recommendedName>
        <fullName evidence="4">Protein kinase domain-containing protein</fullName>
    </recommendedName>
</protein>
<dbReference type="eggNOG" id="ENOG502SRW1">
    <property type="taxonomic scope" value="Eukaryota"/>
</dbReference>
<dbReference type="AlphaFoldDB" id="K5XUY6"/>
<gene>
    <name evidence="2" type="ORF">AGABI1DRAFT_107374</name>
</gene>
<dbReference type="Gene3D" id="1.10.510.10">
    <property type="entry name" value="Transferase(Phosphotransferase) domain 1"/>
    <property type="match status" value="1"/>
</dbReference>
<proteinExistence type="predicted"/>
<dbReference type="GeneID" id="18822397"/>
<dbReference type="HOGENOM" id="CLU_013871_2_1_1"/>
<sequence>MTSTDPNITIWFILINAKHRPIYYRLFSVDLPESSTIILLESKIREYLAATCAPDSFSRIDVWRCTNPEMPFIDRDMDGLETKVEAYFKNKQDRKPSTRSSLQDLRVLDNETLFVEATGAVWYVTVDHEMRPIRGPAATLARSIKDLAKSAQEGSPRIIGHLNHDTLVVWRSIVSKLRSDAALIDLTRTIDEIDFNDNSKAIALCQGISIADLDISEDEVLLVQVPGKGEDGEGEDDVSPLPSDDNLNSDFEKTYSRIRGIKPPSSNSTSAGYGKDHSVDHDIIYDGLYAPSKSSPNTVAPPVHIYHPIFWQFTRDSNDPSVTPDSNFLTSIRNFMTRSCDMSNSELGSSKDLQHCLRKLLEWDIPVETNYEGDGVIMFNHYNAQIPMVIAEFRPTLGEGGYDPTVLAGNLMRNMLGERKSKSIVDKCCCPIFMLAGGGPWLCVLGGVFINRFVVQRLTDMMWIGFGTTHEELRVYQVAKVLLALRNSLRNLENYYEFVVTTKKIPNFSVKGDSHPRHFPYPNSFISSDGNLVVFEYLGRLERDMRCVIYLARIKGTGKKVVVKFVDRYGAEVHQFLAEEGHAPQLLYHGPLPEKTIYDAFESAPAYQRPMNGGYQGLGPAAAPEMKMVVMEYITWSKPHLGDLVQSRDKIAAVLEKLRSNGYVFGDLREPNVMFDANEEVKLIDFDWAGRYDIKDLSPVQQADIKATWTRLADTLKPTAEEQIEVDEALKMLVPRVNDPSDVPSRYAQLTTDEQTKVKKALKKLDDFSDPPFALYPIMLSPSLAWPDGAAPCSPILPAHDTSHAGQFVSALWCGQI</sequence>
<evidence type="ECO:0000313" key="3">
    <source>
        <dbReference type="Proteomes" id="UP000008493"/>
    </source>
</evidence>
<dbReference type="KEGG" id="abp:AGABI1DRAFT107374"/>